<evidence type="ECO:0000313" key="5">
    <source>
        <dbReference type="EMBL" id="SMC53290.1"/>
    </source>
</evidence>
<dbReference type="AlphaFoldDB" id="A0A1W1ZY11"/>
<evidence type="ECO:0000256" key="4">
    <source>
        <dbReference type="PIRNR" id="PIRNR006078"/>
    </source>
</evidence>
<dbReference type="InterPro" id="IPR018193">
    <property type="entry name" value="Glyc_kinase_flavodox-like_fold"/>
</dbReference>
<dbReference type="STRING" id="40571.SAMN05660733_00308"/>
<evidence type="ECO:0000256" key="2">
    <source>
        <dbReference type="ARBA" id="ARBA00022679"/>
    </source>
</evidence>
<reference evidence="6" key="1">
    <citation type="submission" date="2017-04" db="EMBL/GenBank/DDBJ databases">
        <authorList>
            <person name="Varghese N."/>
            <person name="Submissions S."/>
        </authorList>
    </citation>
    <scope>NUCLEOTIDE SEQUENCE [LARGE SCALE GENOMIC DNA]</scope>
    <source>
        <strain evidence="6">DSM 44073</strain>
    </source>
</reference>
<dbReference type="EMBL" id="FWYC01000003">
    <property type="protein sequence ID" value="SMC53290.1"/>
    <property type="molecule type" value="Genomic_DNA"/>
</dbReference>
<dbReference type="SUPFAM" id="SSF110738">
    <property type="entry name" value="Glycerate kinase I"/>
    <property type="match status" value="1"/>
</dbReference>
<dbReference type="InterPro" id="IPR018197">
    <property type="entry name" value="Glycerate_kinase_RE-like"/>
</dbReference>
<proteinExistence type="inferred from homology"/>
<accession>A0A1W1ZY11</accession>
<keyword evidence="6" id="KW-1185">Reference proteome</keyword>
<name>A0A1W1ZY11_9PSEU</name>
<dbReference type="PANTHER" id="PTHR21599:SF0">
    <property type="entry name" value="GLYCERATE KINASE"/>
    <property type="match status" value="1"/>
</dbReference>
<dbReference type="OrthoDB" id="9774290at2"/>
<dbReference type="RefSeq" id="WP_084400797.1">
    <property type="nucleotide sequence ID" value="NZ_FWYC01000003.1"/>
</dbReference>
<dbReference type="Pfam" id="PF02595">
    <property type="entry name" value="Gly_kinase"/>
    <property type="match status" value="1"/>
</dbReference>
<gene>
    <name evidence="5" type="ORF">SAMN05660733_00308</name>
</gene>
<keyword evidence="3 4" id="KW-0418">Kinase</keyword>
<sequence length="361" mass="35766">MRVLIAPDSFKGTIDAAGAAEAIAAGWRAVRPHDELRCLPLADGGEGTLAALTTAGAELVPARVLDPAGRAIDAHWALKRDGTAVVELAAAAGLPLLGERAPLTASTFGFGQLLRAAAGHPGTRRIVAALGGSATTDGGAGALTALGAMFRTTEGIPIASGGGGLTTIASADLSALVPPGDVVCLVDVDTPLLGPTGAAHRFAPQKGANADDVVLLEAGLARFADVLGGDRDAPGTGAAGGTAFGLATAWGARLVPGARFVADLAGLPAALGWADLLITGEGRLDEQSWSGKVVGHAMTCFDNVALVVGSCATTVPDGVACASLTELAGNSRLARREPARWLAAAGSFLAAASRPRPGPHG</sequence>
<dbReference type="Proteomes" id="UP000192840">
    <property type="component" value="Unassembled WGS sequence"/>
</dbReference>
<comment type="similarity">
    <text evidence="1 4">Belongs to the glycerate kinase type-1 family.</text>
</comment>
<dbReference type="Gene3D" id="3.40.50.10350">
    <property type="entry name" value="Glycerate kinase, domain 1"/>
    <property type="match status" value="1"/>
</dbReference>
<dbReference type="InterPro" id="IPR036129">
    <property type="entry name" value="Glycerate_kinase_sf"/>
</dbReference>
<dbReference type="Gene3D" id="3.90.1510.10">
    <property type="entry name" value="Glycerate kinase, domain 2"/>
    <property type="match status" value="1"/>
</dbReference>
<evidence type="ECO:0000256" key="3">
    <source>
        <dbReference type="ARBA" id="ARBA00022777"/>
    </source>
</evidence>
<evidence type="ECO:0000313" key="6">
    <source>
        <dbReference type="Proteomes" id="UP000192840"/>
    </source>
</evidence>
<keyword evidence="2 4" id="KW-0808">Transferase</keyword>
<dbReference type="PANTHER" id="PTHR21599">
    <property type="entry name" value="GLYCERATE KINASE"/>
    <property type="match status" value="1"/>
</dbReference>
<dbReference type="GO" id="GO:0008887">
    <property type="term" value="F:glycerate kinase activity"/>
    <property type="evidence" value="ECO:0007669"/>
    <property type="project" value="UniProtKB-UniRule"/>
</dbReference>
<dbReference type="InterPro" id="IPR004381">
    <property type="entry name" value="Glycerate_kinase"/>
</dbReference>
<protein>
    <submittedName>
        <fullName evidence="5">Glycerate kinase</fullName>
    </submittedName>
</protein>
<dbReference type="PIRSF" id="PIRSF006078">
    <property type="entry name" value="GlxK"/>
    <property type="match status" value="1"/>
</dbReference>
<dbReference type="NCBIfam" id="TIGR00045">
    <property type="entry name" value="glycerate kinase"/>
    <property type="match status" value="1"/>
</dbReference>
<evidence type="ECO:0000256" key="1">
    <source>
        <dbReference type="ARBA" id="ARBA00006284"/>
    </source>
</evidence>
<dbReference type="eggNOG" id="COG1929">
    <property type="taxonomic scope" value="Bacteria"/>
</dbReference>
<dbReference type="GO" id="GO:0031388">
    <property type="term" value="P:organic acid phosphorylation"/>
    <property type="evidence" value="ECO:0007669"/>
    <property type="project" value="UniProtKB-UniRule"/>
</dbReference>
<organism evidence="5 6">
    <name type="scientific">Lentzea albidocapillata</name>
    <dbReference type="NCBI Taxonomy" id="40571"/>
    <lineage>
        <taxon>Bacteria</taxon>
        <taxon>Bacillati</taxon>
        <taxon>Actinomycetota</taxon>
        <taxon>Actinomycetes</taxon>
        <taxon>Pseudonocardiales</taxon>
        <taxon>Pseudonocardiaceae</taxon>
        <taxon>Lentzea</taxon>
    </lineage>
</organism>